<feature type="compositionally biased region" description="Polar residues" evidence="1">
    <location>
        <begin position="65"/>
        <end position="75"/>
    </location>
</feature>
<gene>
    <name evidence="2" type="ORF">KUTeg_005462</name>
</gene>
<dbReference type="Proteomes" id="UP001217089">
    <property type="component" value="Unassembled WGS sequence"/>
</dbReference>
<comment type="caution">
    <text evidence="2">The sequence shown here is derived from an EMBL/GenBank/DDBJ whole genome shotgun (WGS) entry which is preliminary data.</text>
</comment>
<name>A0ABQ9FJR7_TEGGR</name>
<sequence length="199" mass="22002">MLSFLTNIKNKTKTEEVAAKQNAPQGYSKALEEMMSRIQKGETLLNKSTQAIRREENKETTNNNLPSDSGPQKSSAMEELNGILGKFKRNMSVGDINTSSKQNSESELDKIFKMRNINRENGTNKTPPVVPPKSTTPPNRLPGALPPKSFKQPGLNPSKVTPKLENTKQLSVVQEERGSQLIQQDSTEQTDEVFNASSA</sequence>
<evidence type="ECO:0008006" key="4">
    <source>
        <dbReference type="Google" id="ProtNLM"/>
    </source>
</evidence>
<protein>
    <recommendedName>
        <fullName evidence="4">Shootin-1</fullName>
    </recommendedName>
</protein>
<organism evidence="2 3">
    <name type="scientific">Tegillarca granosa</name>
    <name type="common">Malaysian cockle</name>
    <name type="synonym">Anadara granosa</name>
    <dbReference type="NCBI Taxonomy" id="220873"/>
    <lineage>
        <taxon>Eukaryota</taxon>
        <taxon>Metazoa</taxon>
        <taxon>Spiralia</taxon>
        <taxon>Lophotrochozoa</taxon>
        <taxon>Mollusca</taxon>
        <taxon>Bivalvia</taxon>
        <taxon>Autobranchia</taxon>
        <taxon>Pteriomorphia</taxon>
        <taxon>Arcoida</taxon>
        <taxon>Arcoidea</taxon>
        <taxon>Arcidae</taxon>
        <taxon>Tegillarca</taxon>
    </lineage>
</organism>
<keyword evidence="3" id="KW-1185">Reference proteome</keyword>
<reference evidence="2 3" key="1">
    <citation type="submission" date="2022-12" db="EMBL/GenBank/DDBJ databases">
        <title>Chromosome-level genome of Tegillarca granosa.</title>
        <authorList>
            <person name="Kim J."/>
        </authorList>
    </citation>
    <scope>NUCLEOTIDE SEQUENCE [LARGE SCALE GENOMIC DNA]</scope>
    <source>
        <strain evidence="2">Teg-2019</strain>
        <tissue evidence="2">Adductor muscle</tissue>
    </source>
</reference>
<feature type="region of interest" description="Disordered" evidence="1">
    <location>
        <begin position="41"/>
        <end position="199"/>
    </location>
</feature>
<feature type="compositionally biased region" description="Polar residues" evidence="1">
    <location>
        <begin position="95"/>
        <end position="105"/>
    </location>
</feature>
<feature type="region of interest" description="Disordered" evidence="1">
    <location>
        <begin position="1"/>
        <end position="26"/>
    </location>
</feature>
<accession>A0ABQ9FJR7</accession>
<evidence type="ECO:0000256" key="1">
    <source>
        <dbReference type="SAM" id="MobiDB-lite"/>
    </source>
</evidence>
<evidence type="ECO:0000313" key="2">
    <source>
        <dbReference type="EMBL" id="KAJ8317558.1"/>
    </source>
</evidence>
<dbReference type="EMBL" id="JARBDR010000246">
    <property type="protein sequence ID" value="KAJ8317558.1"/>
    <property type="molecule type" value="Genomic_DNA"/>
</dbReference>
<evidence type="ECO:0000313" key="3">
    <source>
        <dbReference type="Proteomes" id="UP001217089"/>
    </source>
</evidence>
<proteinExistence type="predicted"/>